<dbReference type="PANTHER" id="PTHR24394:SF44">
    <property type="entry name" value="ZINC FINGER PROTEIN 271-LIKE"/>
    <property type="match status" value="1"/>
</dbReference>
<evidence type="ECO:0000256" key="4">
    <source>
        <dbReference type="ARBA" id="ARBA00022771"/>
    </source>
</evidence>
<evidence type="ECO:0000256" key="8">
    <source>
        <dbReference type="ARBA" id="ARBA00023242"/>
    </source>
</evidence>
<dbReference type="Pfam" id="PF00096">
    <property type="entry name" value="zf-C2H2"/>
    <property type="match status" value="2"/>
</dbReference>
<dbReference type="InterPro" id="IPR036236">
    <property type="entry name" value="Znf_C2H2_sf"/>
</dbReference>
<reference evidence="12 13" key="1">
    <citation type="journal article" date="2014" name="PLoS Genet.">
        <title>Analysis of the Phlebiopsis gigantea genome, transcriptome and secretome provides insight into its pioneer colonization strategies of wood.</title>
        <authorList>
            <person name="Hori C."/>
            <person name="Ishida T."/>
            <person name="Igarashi K."/>
            <person name="Samejima M."/>
            <person name="Suzuki H."/>
            <person name="Master E."/>
            <person name="Ferreira P."/>
            <person name="Ruiz-Duenas F.J."/>
            <person name="Held B."/>
            <person name="Canessa P."/>
            <person name="Larrondo L.F."/>
            <person name="Schmoll M."/>
            <person name="Druzhinina I.S."/>
            <person name="Kubicek C.P."/>
            <person name="Gaskell J.A."/>
            <person name="Kersten P."/>
            <person name="St John F."/>
            <person name="Glasner J."/>
            <person name="Sabat G."/>
            <person name="Splinter BonDurant S."/>
            <person name="Syed K."/>
            <person name="Yadav J."/>
            <person name="Mgbeahuruike A.C."/>
            <person name="Kovalchuk A."/>
            <person name="Asiegbu F.O."/>
            <person name="Lackner G."/>
            <person name="Hoffmeister D."/>
            <person name="Rencoret J."/>
            <person name="Gutierrez A."/>
            <person name="Sun H."/>
            <person name="Lindquist E."/>
            <person name="Barry K."/>
            <person name="Riley R."/>
            <person name="Grigoriev I.V."/>
            <person name="Henrissat B."/>
            <person name="Kues U."/>
            <person name="Berka R.M."/>
            <person name="Martinez A.T."/>
            <person name="Covert S.F."/>
            <person name="Blanchette R.A."/>
            <person name="Cullen D."/>
        </authorList>
    </citation>
    <scope>NUCLEOTIDE SEQUENCE [LARGE SCALE GENOMIC DNA]</scope>
    <source>
        <strain evidence="12 13">11061_1 CR5-6</strain>
    </source>
</reference>
<evidence type="ECO:0000256" key="6">
    <source>
        <dbReference type="ARBA" id="ARBA00023015"/>
    </source>
</evidence>
<name>A0A0C3S441_PHLG1</name>
<feature type="region of interest" description="Disordered" evidence="10">
    <location>
        <begin position="120"/>
        <end position="178"/>
    </location>
</feature>
<dbReference type="SUPFAM" id="SSF57667">
    <property type="entry name" value="beta-beta-alpha zinc fingers"/>
    <property type="match status" value="1"/>
</dbReference>
<evidence type="ECO:0000256" key="10">
    <source>
        <dbReference type="SAM" id="MobiDB-lite"/>
    </source>
</evidence>
<dbReference type="GO" id="GO:0000981">
    <property type="term" value="F:DNA-binding transcription factor activity, RNA polymerase II-specific"/>
    <property type="evidence" value="ECO:0007669"/>
    <property type="project" value="TreeGrafter"/>
</dbReference>
<evidence type="ECO:0000256" key="9">
    <source>
        <dbReference type="PROSITE-ProRule" id="PRU00042"/>
    </source>
</evidence>
<evidence type="ECO:0000256" key="2">
    <source>
        <dbReference type="ARBA" id="ARBA00022723"/>
    </source>
</evidence>
<dbReference type="SMART" id="SM00355">
    <property type="entry name" value="ZnF_C2H2"/>
    <property type="match status" value="2"/>
</dbReference>
<dbReference type="GO" id="GO:0005634">
    <property type="term" value="C:nucleus"/>
    <property type="evidence" value="ECO:0007669"/>
    <property type="project" value="UniProtKB-SubCell"/>
</dbReference>
<feature type="compositionally biased region" description="Polar residues" evidence="10">
    <location>
        <begin position="120"/>
        <end position="150"/>
    </location>
</feature>
<dbReference type="InterPro" id="IPR013087">
    <property type="entry name" value="Znf_C2H2_type"/>
</dbReference>
<feature type="domain" description="C2H2-type" evidence="11">
    <location>
        <begin position="62"/>
        <end position="89"/>
    </location>
</feature>
<evidence type="ECO:0000259" key="11">
    <source>
        <dbReference type="PROSITE" id="PS50157"/>
    </source>
</evidence>
<comment type="subcellular location">
    <subcellularLocation>
        <location evidence="1">Nucleus</location>
    </subcellularLocation>
</comment>
<evidence type="ECO:0000313" key="12">
    <source>
        <dbReference type="EMBL" id="KIP10441.1"/>
    </source>
</evidence>
<dbReference type="PANTHER" id="PTHR24394">
    <property type="entry name" value="ZINC FINGER PROTEIN"/>
    <property type="match status" value="1"/>
</dbReference>
<dbReference type="Proteomes" id="UP000053257">
    <property type="component" value="Unassembled WGS sequence"/>
</dbReference>
<accession>A0A0C3S441</accession>
<dbReference type="PROSITE" id="PS50157">
    <property type="entry name" value="ZINC_FINGER_C2H2_2"/>
    <property type="match status" value="2"/>
</dbReference>
<keyword evidence="6" id="KW-0805">Transcription regulation</keyword>
<keyword evidence="7" id="KW-0804">Transcription</keyword>
<keyword evidence="2" id="KW-0479">Metal-binding</keyword>
<dbReference type="EMBL" id="KN840454">
    <property type="protein sequence ID" value="KIP10441.1"/>
    <property type="molecule type" value="Genomic_DNA"/>
</dbReference>
<gene>
    <name evidence="12" type="ORF">PHLGIDRAFT_18286</name>
</gene>
<evidence type="ECO:0000256" key="3">
    <source>
        <dbReference type="ARBA" id="ARBA00022737"/>
    </source>
</evidence>
<dbReference type="HOGENOM" id="CLU_1627690_0_0_1"/>
<protein>
    <recommendedName>
        <fullName evidence="11">C2H2-type domain-containing protein</fullName>
    </recommendedName>
</protein>
<feature type="region of interest" description="Disordered" evidence="10">
    <location>
        <begin position="20"/>
        <end position="52"/>
    </location>
</feature>
<dbReference type="AlphaFoldDB" id="A0A0C3S441"/>
<keyword evidence="13" id="KW-1185">Reference proteome</keyword>
<dbReference type="PROSITE" id="PS00028">
    <property type="entry name" value="ZINC_FINGER_C2H2_1"/>
    <property type="match status" value="1"/>
</dbReference>
<keyword evidence="8" id="KW-0539">Nucleus</keyword>
<evidence type="ECO:0000256" key="7">
    <source>
        <dbReference type="ARBA" id="ARBA00023163"/>
    </source>
</evidence>
<evidence type="ECO:0000256" key="5">
    <source>
        <dbReference type="ARBA" id="ARBA00022833"/>
    </source>
</evidence>
<keyword evidence="4 9" id="KW-0863">Zinc-finger</keyword>
<keyword evidence="3" id="KW-0677">Repeat</keyword>
<evidence type="ECO:0000313" key="13">
    <source>
        <dbReference type="Proteomes" id="UP000053257"/>
    </source>
</evidence>
<dbReference type="GO" id="GO:0008270">
    <property type="term" value="F:zinc ion binding"/>
    <property type="evidence" value="ECO:0007669"/>
    <property type="project" value="UniProtKB-KW"/>
</dbReference>
<feature type="domain" description="C2H2-type" evidence="11">
    <location>
        <begin position="90"/>
        <end position="114"/>
    </location>
</feature>
<dbReference type="OrthoDB" id="6077919at2759"/>
<organism evidence="12 13">
    <name type="scientific">Phlebiopsis gigantea (strain 11061_1 CR5-6)</name>
    <name type="common">White-rot fungus</name>
    <name type="synonym">Peniophora gigantea</name>
    <dbReference type="NCBI Taxonomy" id="745531"/>
    <lineage>
        <taxon>Eukaryota</taxon>
        <taxon>Fungi</taxon>
        <taxon>Dikarya</taxon>
        <taxon>Basidiomycota</taxon>
        <taxon>Agaricomycotina</taxon>
        <taxon>Agaricomycetes</taxon>
        <taxon>Polyporales</taxon>
        <taxon>Phanerochaetaceae</taxon>
        <taxon>Phlebiopsis</taxon>
    </lineage>
</organism>
<dbReference type="FunFam" id="3.30.160.60:FF:000176">
    <property type="entry name" value="zinc finger protein 70"/>
    <property type="match status" value="1"/>
</dbReference>
<dbReference type="STRING" id="745531.A0A0C3S441"/>
<proteinExistence type="predicted"/>
<dbReference type="Gene3D" id="3.30.160.60">
    <property type="entry name" value="Classic Zinc Finger"/>
    <property type="match status" value="2"/>
</dbReference>
<keyword evidence="5" id="KW-0862">Zinc</keyword>
<dbReference type="FunFam" id="3.30.160.60:FF:000060">
    <property type="entry name" value="zinc finger protein 436"/>
    <property type="match status" value="1"/>
</dbReference>
<evidence type="ECO:0000256" key="1">
    <source>
        <dbReference type="ARBA" id="ARBA00004123"/>
    </source>
</evidence>
<sequence>MASESSTPILPGIRDMLPGYFGPDHHAAHTGGGSGPPIQSNHDELLPDSGVSSESRKAAYKYVCKTCEKRFRRPSSLRVHLVCHTGEKPFECEDSDCNKRFSTRSNMIRHARKHHWKIKQQTNGNVGRLLPQSTPSEDNKTLASTPTTADSEPLMRPSLFSSLTLPPLPEKPVFQRYP</sequence>